<dbReference type="InterPro" id="IPR035940">
    <property type="entry name" value="CAP_sf"/>
</dbReference>
<protein>
    <submittedName>
        <fullName evidence="4">CAP (Cysteine-rich secretory proteins)</fullName>
    </submittedName>
</protein>
<dbReference type="GO" id="GO:0005576">
    <property type="term" value="C:extracellular region"/>
    <property type="evidence" value="ECO:0007669"/>
    <property type="project" value="InterPro"/>
</dbReference>
<dbReference type="SMART" id="SM00198">
    <property type="entry name" value="SCP"/>
    <property type="match status" value="1"/>
</dbReference>
<dbReference type="PROSITE" id="PS01009">
    <property type="entry name" value="CRISP_1"/>
    <property type="match status" value="1"/>
</dbReference>
<dbReference type="InterPro" id="IPR018244">
    <property type="entry name" value="Allrgn_V5/Tpx1_CS"/>
</dbReference>
<evidence type="ECO:0000313" key="5">
    <source>
        <dbReference type="Proteomes" id="UP000325081"/>
    </source>
</evidence>
<dbReference type="InterPro" id="IPR014044">
    <property type="entry name" value="CAP_dom"/>
</dbReference>
<evidence type="ECO:0000256" key="2">
    <source>
        <dbReference type="ARBA" id="ARBA00023265"/>
    </source>
</evidence>
<dbReference type="InterPro" id="IPR001283">
    <property type="entry name" value="CRISP-related"/>
</dbReference>
<keyword evidence="2" id="KW-0611">Plant defense</keyword>
<dbReference type="InterPro" id="IPR002413">
    <property type="entry name" value="V5_allergen-like"/>
</dbReference>
<keyword evidence="2" id="KW-0568">Pathogenesis-related protein</keyword>
<dbReference type="Gene3D" id="3.40.33.10">
    <property type="entry name" value="CAP"/>
    <property type="match status" value="1"/>
</dbReference>
<keyword evidence="5" id="KW-1185">Reference proteome</keyword>
<dbReference type="PANTHER" id="PTHR10334">
    <property type="entry name" value="CYSTEINE-RICH SECRETORY PROTEIN-RELATED"/>
    <property type="match status" value="1"/>
</dbReference>
<organism evidence="4 5">
    <name type="scientific">Striga asiatica</name>
    <name type="common">Asiatic witchweed</name>
    <name type="synonym">Buchnera asiatica</name>
    <dbReference type="NCBI Taxonomy" id="4170"/>
    <lineage>
        <taxon>Eukaryota</taxon>
        <taxon>Viridiplantae</taxon>
        <taxon>Streptophyta</taxon>
        <taxon>Embryophyta</taxon>
        <taxon>Tracheophyta</taxon>
        <taxon>Spermatophyta</taxon>
        <taxon>Magnoliopsida</taxon>
        <taxon>eudicotyledons</taxon>
        <taxon>Gunneridae</taxon>
        <taxon>Pentapetalae</taxon>
        <taxon>asterids</taxon>
        <taxon>lamiids</taxon>
        <taxon>Lamiales</taxon>
        <taxon>Orobanchaceae</taxon>
        <taxon>Buchnereae</taxon>
        <taxon>Striga</taxon>
    </lineage>
</organism>
<evidence type="ECO:0000313" key="4">
    <source>
        <dbReference type="EMBL" id="GER40269.1"/>
    </source>
</evidence>
<evidence type="ECO:0000259" key="3">
    <source>
        <dbReference type="SMART" id="SM00198"/>
    </source>
</evidence>
<dbReference type="PRINTS" id="PR00837">
    <property type="entry name" value="V5TPXLIKE"/>
</dbReference>
<comment type="function">
    <text evidence="1">Probably involved in the defense reaction of plants against pathogens.</text>
</comment>
<evidence type="ECO:0000256" key="1">
    <source>
        <dbReference type="ARBA" id="ARBA00003143"/>
    </source>
</evidence>
<feature type="domain" description="SCP" evidence="3">
    <location>
        <begin position="31"/>
        <end position="168"/>
    </location>
</feature>
<dbReference type="PROSITE" id="PS01010">
    <property type="entry name" value="CRISP_2"/>
    <property type="match status" value="1"/>
</dbReference>
<gene>
    <name evidence="4" type="ORF">STAS_16929</name>
</gene>
<proteinExistence type="predicted"/>
<dbReference type="AlphaFoldDB" id="A0A5A7Q4Y5"/>
<dbReference type="EMBL" id="BKCP01005849">
    <property type="protein sequence ID" value="GER40269.1"/>
    <property type="molecule type" value="Genomic_DNA"/>
</dbReference>
<dbReference type="Pfam" id="PF00188">
    <property type="entry name" value="CAP"/>
    <property type="match status" value="1"/>
</dbReference>
<dbReference type="CDD" id="cd05381">
    <property type="entry name" value="CAP_PR-1"/>
    <property type="match status" value="1"/>
</dbReference>
<dbReference type="OrthoDB" id="337038at2759"/>
<comment type="caution">
    <text evidence="4">The sequence shown here is derived from an EMBL/GenBank/DDBJ whole genome shotgun (WGS) entry which is preliminary data.</text>
</comment>
<dbReference type="PRINTS" id="PR00838">
    <property type="entry name" value="V5ALLERGEN"/>
</dbReference>
<name>A0A5A7Q4Y5_STRAF</name>
<sequence>MTMRLSNCNISTLTIFLYLVTCFFTSTTKGDYKSEFMSPQNAVRRATRAGLSPLVWDSKLENYALQYANTRRGDCALQHSGGPYGENIFWGSGDGSGWPPAYASSDWASEVKYYHYYNNSCDRGHECGHYTQIVWRETKRIGCARVVCFNNKGVFMICNYDPPGNYIGEKPY</sequence>
<reference evidence="5" key="1">
    <citation type="journal article" date="2019" name="Curr. Biol.">
        <title>Genome Sequence of Striga asiatica Provides Insight into the Evolution of Plant Parasitism.</title>
        <authorList>
            <person name="Yoshida S."/>
            <person name="Kim S."/>
            <person name="Wafula E.K."/>
            <person name="Tanskanen J."/>
            <person name="Kim Y.M."/>
            <person name="Honaas L."/>
            <person name="Yang Z."/>
            <person name="Spallek T."/>
            <person name="Conn C.E."/>
            <person name="Ichihashi Y."/>
            <person name="Cheong K."/>
            <person name="Cui S."/>
            <person name="Der J.P."/>
            <person name="Gundlach H."/>
            <person name="Jiao Y."/>
            <person name="Hori C."/>
            <person name="Ishida J.K."/>
            <person name="Kasahara H."/>
            <person name="Kiba T."/>
            <person name="Kim M.S."/>
            <person name="Koo N."/>
            <person name="Laohavisit A."/>
            <person name="Lee Y.H."/>
            <person name="Lumba S."/>
            <person name="McCourt P."/>
            <person name="Mortimer J.C."/>
            <person name="Mutuku J.M."/>
            <person name="Nomura T."/>
            <person name="Sasaki-Sekimoto Y."/>
            <person name="Seto Y."/>
            <person name="Wang Y."/>
            <person name="Wakatake T."/>
            <person name="Sakakibara H."/>
            <person name="Demura T."/>
            <person name="Yamaguchi S."/>
            <person name="Yoneyama K."/>
            <person name="Manabe R.I."/>
            <person name="Nelson D.C."/>
            <person name="Schulman A.H."/>
            <person name="Timko M.P."/>
            <person name="dePamphilis C.W."/>
            <person name="Choi D."/>
            <person name="Shirasu K."/>
        </authorList>
    </citation>
    <scope>NUCLEOTIDE SEQUENCE [LARGE SCALE GENOMIC DNA]</scope>
    <source>
        <strain evidence="5">cv. UVA1</strain>
    </source>
</reference>
<accession>A0A5A7Q4Y5</accession>
<dbReference type="FunFam" id="3.40.33.10:FF:000004">
    <property type="entry name" value="CAP, cysteine-rich secretory protein, antigen 5"/>
    <property type="match status" value="1"/>
</dbReference>
<dbReference type="Proteomes" id="UP000325081">
    <property type="component" value="Unassembled WGS sequence"/>
</dbReference>
<dbReference type="SUPFAM" id="SSF55797">
    <property type="entry name" value="PR-1-like"/>
    <property type="match status" value="1"/>
</dbReference>